<dbReference type="InterPro" id="IPR016069">
    <property type="entry name" value="Translin_C"/>
</dbReference>
<name>A0A0G2GM94_PHACM</name>
<comment type="similarity">
    <text evidence="3">Belongs to the translin family.</text>
</comment>
<dbReference type="GO" id="GO:0005737">
    <property type="term" value="C:cytoplasm"/>
    <property type="evidence" value="ECO:0007669"/>
    <property type="project" value="UniProtKB-SubCell"/>
</dbReference>
<keyword evidence="7" id="KW-1185">Reference proteome</keyword>
<organism evidence="6 7">
    <name type="scientific">Phaeomoniella chlamydospora</name>
    <name type="common">Phaeoacremonium chlamydosporum</name>
    <dbReference type="NCBI Taxonomy" id="158046"/>
    <lineage>
        <taxon>Eukaryota</taxon>
        <taxon>Fungi</taxon>
        <taxon>Dikarya</taxon>
        <taxon>Ascomycota</taxon>
        <taxon>Pezizomycotina</taxon>
        <taxon>Eurotiomycetes</taxon>
        <taxon>Chaetothyriomycetidae</taxon>
        <taxon>Phaeomoniellales</taxon>
        <taxon>Phaeomoniellaceae</taxon>
        <taxon>Phaeomoniella</taxon>
    </lineage>
</organism>
<protein>
    <submittedName>
        <fullName evidence="6">Putative translin-associated factor</fullName>
    </submittedName>
</protein>
<dbReference type="InterPro" id="IPR016068">
    <property type="entry name" value="Translin_N"/>
</dbReference>
<evidence type="ECO:0000256" key="2">
    <source>
        <dbReference type="ARBA" id="ARBA00004496"/>
    </source>
</evidence>
<dbReference type="InterPro" id="IPR002848">
    <property type="entry name" value="Translin_fam"/>
</dbReference>
<evidence type="ECO:0000256" key="4">
    <source>
        <dbReference type="ARBA" id="ARBA00022490"/>
    </source>
</evidence>
<evidence type="ECO:0000256" key="5">
    <source>
        <dbReference type="ARBA" id="ARBA00023242"/>
    </source>
</evidence>
<dbReference type="OrthoDB" id="31005at2759"/>
<dbReference type="GO" id="GO:0005634">
    <property type="term" value="C:nucleus"/>
    <property type="evidence" value="ECO:0007669"/>
    <property type="project" value="UniProtKB-SubCell"/>
</dbReference>
<dbReference type="GO" id="GO:0043565">
    <property type="term" value="F:sequence-specific DNA binding"/>
    <property type="evidence" value="ECO:0007669"/>
    <property type="project" value="InterPro"/>
</dbReference>
<dbReference type="PANTHER" id="PTHR10741">
    <property type="entry name" value="TRANSLIN AND TRANSLIN ASSOCIATED PROTEIN X"/>
    <property type="match status" value="1"/>
</dbReference>
<evidence type="ECO:0000313" key="6">
    <source>
        <dbReference type="EMBL" id="KKY17980.1"/>
    </source>
</evidence>
<keyword evidence="4" id="KW-0963">Cytoplasm</keyword>
<reference evidence="6 7" key="1">
    <citation type="submission" date="2015-05" db="EMBL/GenBank/DDBJ databases">
        <title>Distinctive expansion of gene families associated with plant cell wall degradation and secondary metabolism in the genomes of grapevine trunk pathogens.</title>
        <authorList>
            <person name="Lawrence D.P."/>
            <person name="Travadon R."/>
            <person name="Rolshausen P.E."/>
            <person name="Baumgartner K."/>
        </authorList>
    </citation>
    <scope>NUCLEOTIDE SEQUENCE [LARGE SCALE GENOMIC DNA]</scope>
    <source>
        <strain evidence="6">UCRPC4</strain>
    </source>
</reference>
<comment type="caution">
    <text evidence="6">The sequence shown here is derived from an EMBL/GenBank/DDBJ whole genome shotgun (WGS) entry which is preliminary data.</text>
</comment>
<dbReference type="CDD" id="cd14820">
    <property type="entry name" value="TRAX"/>
    <property type="match status" value="1"/>
</dbReference>
<dbReference type="AlphaFoldDB" id="A0A0G2GM94"/>
<dbReference type="Proteomes" id="UP000053317">
    <property type="component" value="Unassembled WGS sequence"/>
</dbReference>
<keyword evidence="5" id="KW-0539">Nucleus</keyword>
<dbReference type="Gene3D" id="1.20.58.190">
    <property type="entry name" value="Translin, domain 1"/>
    <property type="match status" value="1"/>
</dbReference>
<dbReference type="Pfam" id="PF01997">
    <property type="entry name" value="Translin"/>
    <property type="match status" value="1"/>
</dbReference>
<reference evidence="6 7" key="2">
    <citation type="submission" date="2015-05" db="EMBL/GenBank/DDBJ databases">
        <authorList>
            <person name="Morales-Cruz A."/>
            <person name="Amrine K.C."/>
            <person name="Cantu D."/>
        </authorList>
    </citation>
    <scope>NUCLEOTIDE SEQUENCE [LARGE SCALE GENOMIC DNA]</scope>
    <source>
        <strain evidence="6">UCRPC4</strain>
    </source>
</reference>
<sequence length="237" mass="27432">MFEEYRTELDAHHDRRERIIKVSRDVTATSKKIIFALQRVRQLQKPLPSSIESDIASKFDNVNKLLSSIRDDLQGINRYRYYRQISPGLQEWMESVAFRHYLQTQSLITFDEAMALLPEGIYILEDDYLLGVFDMTGELMRFAITIIATAGQVPVAEGSKSTILADMQRLRTMLEGLEIHSGLPLNRDWEMKMKTMRISVEKVENSVYEVIVRGKERPKGWVPDLKASVTDREVEAF</sequence>
<comment type="subcellular location">
    <subcellularLocation>
        <location evidence="2">Cytoplasm</location>
    </subcellularLocation>
    <subcellularLocation>
        <location evidence="1">Nucleus</location>
    </subcellularLocation>
</comment>
<dbReference type="Gene3D" id="1.20.58.200">
    <property type="entry name" value="Translin, domain 2"/>
    <property type="match status" value="1"/>
</dbReference>
<evidence type="ECO:0000256" key="3">
    <source>
        <dbReference type="ARBA" id="ARBA00005902"/>
    </source>
</evidence>
<evidence type="ECO:0000256" key="1">
    <source>
        <dbReference type="ARBA" id="ARBA00004123"/>
    </source>
</evidence>
<gene>
    <name evidence="6" type="ORF">UCRPC4_g05183</name>
</gene>
<proteinExistence type="inferred from homology"/>
<evidence type="ECO:0000313" key="7">
    <source>
        <dbReference type="Proteomes" id="UP000053317"/>
    </source>
</evidence>
<dbReference type="InterPro" id="IPR036081">
    <property type="entry name" value="Translin_sf"/>
</dbReference>
<dbReference type="SUPFAM" id="SSF74784">
    <property type="entry name" value="Translin"/>
    <property type="match status" value="1"/>
</dbReference>
<accession>A0A0G2GM94</accession>
<dbReference type="EMBL" id="LCWF01000133">
    <property type="protein sequence ID" value="KKY17980.1"/>
    <property type="molecule type" value="Genomic_DNA"/>
</dbReference>